<dbReference type="RefSeq" id="WP_125715402.1">
    <property type="nucleotide sequence ID" value="NZ_JBHTOP010000007.1"/>
</dbReference>
<accession>A0ABW4J7H7</accession>
<comment type="caution">
    <text evidence="1">The sequence shown here is derived from an EMBL/GenBank/DDBJ whole genome shotgun (WGS) entry which is preliminary data.</text>
</comment>
<reference evidence="2" key="1">
    <citation type="journal article" date="2019" name="Int. J. Syst. Evol. Microbiol.">
        <title>The Global Catalogue of Microorganisms (GCM) 10K type strain sequencing project: providing services to taxonomists for standard genome sequencing and annotation.</title>
        <authorList>
            <consortium name="The Broad Institute Genomics Platform"/>
            <consortium name="The Broad Institute Genome Sequencing Center for Infectious Disease"/>
            <person name="Wu L."/>
            <person name="Ma J."/>
        </authorList>
    </citation>
    <scope>NUCLEOTIDE SEQUENCE [LARGE SCALE GENOMIC DNA]</scope>
    <source>
        <strain evidence="2">CCM 8896</strain>
    </source>
</reference>
<keyword evidence="2" id="KW-1185">Reference proteome</keyword>
<dbReference type="EMBL" id="JBHTOP010000007">
    <property type="protein sequence ID" value="MFD1671405.1"/>
    <property type="molecule type" value="Genomic_DNA"/>
</dbReference>
<organism evidence="1 2">
    <name type="scientific">Agrilactobacillus yilanensis</name>
    <dbReference type="NCBI Taxonomy" id="2485997"/>
    <lineage>
        <taxon>Bacteria</taxon>
        <taxon>Bacillati</taxon>
        <taxon>Bacillota</taxon>
        <taxon>Bacilli</taxon>
        <taxon>Lactobacillales</taxon>
        <taxon>Lactobacillaceae</taxon>
        <taxon>Agrilactobacillus</taxon>
    </lineage>
</organism>
<evidence type="ECO:0000313" key="1">
    <source>
        <dbReference type="EMBL" id="MFD1671405.1"/>
    </source>
</evidence>
<protein>
    <submittedName>
        <fullName evidence="1">Uncharacterized protein</fullName>
    </submittedName>
</protein>
<proteinExistence type="predicted"/>
<evidence type="ECO:0000313" key="2">
    <source>
        <dbReference type="Proteomes" id="UP001597267"/>
    </source>
</evidence>
<name>A0ABW4J7H7_9LACO</name>
<gene>
    <name evidence="1" type="ORF">ACFQ5M_04780</name>
</gene>
<dbReference type="Proteomes" id="UP001597267">
    <property type="component" value="Unassembled WGS sequence"/>
</dbReference>
<sequence length="121" mass="14069">MKLYQALTQITIDNHLVDTYTNYTVTVHAKRPLNYQPTELYAYIESVLAPGSFHQENNLRYVTDPSFISSNYDFHANQFTAQFTAFEDKVAFSQKVVDDLSRHLSINLDQEKNELQLIFVD</sequence>